<organism evidence="3">
    <name type="scientific">candidate division WOR-3 bacterium</name>
    <dbReference type="NCBI Taxonomy" id="2052148"/>
    <lineage>
        <taxon>Bacteria</taxon>
        <taxon>Bacteria division WOR-3</taxon>
    </lineage>
</organism>
<proteinExistence type="predicted"/>
<dbReference type="PROSITE" id="PS51257">
    <property type="entry name" value="PROKAR_LIPOPROTEIN"/>
    <property type="match status" value="1"/>
</dbReference>
<feature type="chain" id="PRO_5031529473" evidence="1">
    <location>
        <begin position="18"/>
        <end position="468"/>
    </location>
</feature>
<dbReference type="SUPFAM" id="SSF53474">
    <property type="entry name" value="alpha/beta-Hydrolases"/>
    <property type="match status" value="1"/>
</dbReference>
<dbReference type="Gene3D" id="3.40.50.1820">
    <property type="entry name" value="alpha/beta hydrolase"/>
    <property type="match status" value="1"/>
</dbReference>
<dbReference type="PANTHER" id="PTHR43265">
    <property type="entry name" value="ESTERASE ESTD"/>
    <property type="match status" value="1"/>
</dbReference>
<name>A0A7V0XET2_UNCW3</name>
<dbReference type="InterPro" id="IPR022742">
    <property type="entry name" value="Hydrolase_4"/>
</dbReference>
<dbReference type="EMBL" id="DSBX01000146">
    <property type="protein sequence ID" value="HDQ99397.1"/>
    <property type="molecule type" value="Genomic_DNA"/>
</dbReference>
<dbReference type="AlphaFoldDB" id="A0A7V0XET2"/>
<feature type="signal peptide" evidence="1">
    <location>
        <begin position="1"/>
        <end position="17"/>
    </location>
</feature>
<dbReference type="Pfam" id="PF12146">
    <property type="entry name" value="Hydrolase_4"/>
    <property type="match status" value="1"/>
</dbReference>
<keyword evidence="1" id="KW-0732">Signal</keyword>
<reference evidence="3" key="1">
    <citation type="journal article" date="2020" name="mSystems">
        <title>Genome- and Community-Level Interaction Insights into Carbon Utilization and Element Cycling Functions of Hydrothermarchaeota in Hydrothermal Sediment.</title>
        <authorList>
            <person name="Zhou Z."/>
            <person name="Liu Y."/>
            <person name="Xu W."/>
            <person name="Pan J."/>
            <person name="Luo Z.H."/>
            <person name="Li M."/>
        </authorList>
    </citation>
    <scope>NUCLEOTIDE SEQUENCE [LARGE SCALE GENOMIC DNA]</scope>
    <source>
        <strain evidence="3">SpSt-1182</strain>
    </source>
</reference>
<sequence>MVMKRIVLLTAALLVAAGCSPEDITGTWQGTLATAPAKLRVVFNISRQDGRLTATLDSPDQAVRGVPVAGVEFAQGRLKLDVAAINAGFEGVIENGRLVGTWRQAGAEFPLELARVQGDLTGRRPQDPLLPLPYRSEDITFPGPAGTIAGTLTLPEGDGPFPAALLVSGSGQQNRDQEIFGHRPFLVLADHLTRRGIAVLRCDDRGIGGSTGDPTLVSSEDFALDAQAALDRLRAHPEVDAARTGIIGHSEGALIGAMLAARDGGPAFLVMLAGPGIPGRELLPLQGELLMRAGGASEAAIAANRRLQERLFAKVRQVAEPDALAVELGLTFEEEMAAMDPAARAELAAELSPRAVAAQVRALASPWFRFFLEYDPATDIRRIKVPVLALCGSKDLQVPSARNLAAIKAALEAGQNPDHAVGELPGLNHLFQTAETGHIREYAATEETFALLALETIGGWLEERLLED</sequence>
<evidence type="ECO:0000256" key="1">
    <source>
        <dbReference type="SAM" id="SignalP"/>
    </source>
</evidence>
<evidence type="ECO:0000313" key="3">
    <source>
        <dbReference type="EMBL" id="HDQ99397.1"/>
    </source>
</evidence>
<dbReference type="Proteomes" id="UP000885672">
    <property type="component" value="Unassembled WGS sequence"/>
</dbReference>
<feature type="domain" description="Serine aminopeptidase S33" evidence="2">
    <location>
        <begin position="188"/>
        <end position="282"/>
    </location>
</feature>
<comment type="caution">
    <text evidence="3">The sequence shown here is derived from an EMBL/GenBank/DDBJ whole genome shotgun (WGS) entry which is preliminary data.</text>
</comment>
<dbReference type="InterPro" id="IPR029058">
    <property type="entry name" value="AB_hydrolase_fold"/>
</dbReference>
<dbReference type="InterPro" id="IPR053145">
    <property type="entry name" value="AB_hydrolase_Est10"/>
</dbReference>
<evidence type="ECO:0000259" key="2">
    <source>
        <dbReference type="Pfam" id="PF12146"/>
    </source>
</evidence>
<dbReference type="PANTHER" id="PTHR43265:SF1">
    <property type="entry name" value="ESTERASE ESTD"/>
    <property type="match status" value="1"/>
</dbReference>
<protein>
    <submittedName>
        <fullName evidence="3">Alpha/beta fold hydrolase</fullName>
    </submittedName>
</protein>
<gene>
    <name evidence="3" type="ORF">ENN51_03820</name>
</gene>
<keyword evidence="3" id="KW-0378">Hydrolase</keyword>
<dbReference type="GO" id="GO:0052689">
    <property type="term" value="F:carboxylic ester hydrolase activity"/>
    <property type="evidence" value="ECO:0007669"/>
    <property type="project" value="TreeGrafter"/>
</dbReference>
<accession>A0A7V0XET2</accession>